<proteinExistence type="inferred from homology"/>
<dbReference type="FunFam" id="1.20.1250.10:FF:000001">
    <property type="entry name" value="Interferon alpha"/>
    <property type="match status" value="1"/>
</dbReference>
<evidence type="ECO:0000256" key="4">
    <source>
        <dbReference type="ARBA" id="ARBA00022525"/>
    </source>
</evidence>
<dbReference type="GO" id="GO:0005125">
    <property type="term" value="F:cytokine activity"/>
    <property type="evidence" value="ECO:0007669"/>
    <property type="project" value="UniProtKB-KW"/>
</dbReference>
<dbReference type="PRINTS" id="PR00266">
    <property type="entry name" value="INTERFERONAB"/>
</dbReference>
<dbReference type="GO" id="GO:0051607">
    <property type="term" value="P:defense response to virus"/>
    <property type="evidence" value="ECO:0007669"/>
    <property type="project" value="UniProtKB-KW"/>
</dbReference>
<evidence type="ECO:0000256" key="6">
    <source>
        <dbReference type="ARBA" id="ARBA00023118"/>
    </source>
</evidence>
<keyword evidence="3 8" id="KW-0202">Cytokine</keyword>
<evidence type="ECO:0000256" key="2">
    <source>
        <dbReference type="ARBA" id="ARBA00011033"/>
    </source>
</evidence>
<evidence type="ECO:0000313" key="12">
    <source>
        <dbReference type="Proteomes" id="UP000005447"/>
    </source>
</evidence>
<evidence type="ECO:0000256" key="1">
    <source>
        <dbReference type="ARBA" id="ARBA00004613"/>
    </source>
</evidence>
<dbReference type="Ensembl" id="ENSCPOT00000042570.1">
    <property type="protein sequence ID" value="ENSCPOP00000021784.1"/>
    <property type="gene ID" value="ENSCPOG00000032169.1"/>
</dbReference>
<dbReference type="PROSITE" id="PS00252">
    <property type="entry name" value="INTERFERON_A_B_D"/>
    <property type="match status" value="1"/>
</dbReference>
<evidence type="ECO:0000313" key="10">
    <source>
        <dbReference type="EMBL" id="CAB0000215.1"/>
    </source>
</evidence>
<dbReference type="InterPro" id="IPR009079">
    <property type="entry name" value="4_helix_cytokine-like_core"/>
</dbReference>
<dbReference type="GeneID" id="100714884"/>
<keyword evidence="6 8" id="KW-0051">Antiviral defense</keyword>
<dbReference type="PANTHER" id="PTHR11691:SF60">
    <property type="entry name" value="INTERFERON ALPHA-5"/>
    <property type="match status" value="1"/>
</dbReference>
<dbReference type="InterPro" id="IPR000471">
    <property type="entry name" value="Interferon_alpha/beta/delta"/>
</dbReference>
<dbReference type="Pfam" id="PF00143">
    <property type="entry name" value="Interferon"/>
    <property type="match status" value="1"/>
</dbReference>
<evidence type="ECO:0000313" key="11">
    <source>
        <dbReference type="Ensembl" id="ENSCPOP00000021784.1"/>
    </source>
</evidence>
<dbReference type="STRING" id="10141.ENSCPOP00000021784"/>
<dbReference type="GO" id="GO:0005615">
    <property type="term" value="C:extracellular space"/>
    <property type="evidence" value="ECO:0007669"/>
    <property type="project" value="UniProtKB-KW"/>
</dbReference>
<keyword evidence="7" id="KW-1015">Disulfide bond</keyword>
<reference evidence="12" key="1">
    <citation type="journal article" date="2011" name="Nature">
        <title>A high-resolution map of human evolutionary constraint using 29 mammals.</title>
        <authorList>
            <person name="Lindblad-Toh K."/>
            <person name="Garber M."/>
            <person name="Zuk O."/>
            <person name="Lin M.F."/>
            <person name="Parker B.J."/>
            <person name="Washietl S."/>
            <person name="Kheradpour P."/>
            <person name="Ernst J."/>
            <person name="Jordan G."/>
            <person name="Mauceli E."/>
            <person name="Ward L.D."/>
            <person name="Lowe C.B."/>
            <person name="Holloway A.K."/>
            <person name="Clamp M."/>
            <person name="Gnerre S."/>
            <person name="Alfoldi J."/>
            <person name="Beal K."/>
            <person name="Chang J."/>
            <person name="Clawson H."/>
            <person name="Cuff J."/>
            <person name="Di Palma F."/>
            <person name="Fitzgerald S."/>
            <person name="Flicek P."/>
            <person name="Guttman M."/>
            <person name="Hubisz M.J."/>
            <person name="Jaffe D.B."/>
            <person name="Jungreis I."/>
            <person name="Kent W.J."/>
            <person name="Kostka D."/>
            <person name="Lara M."/>
            <person name="Martins A.L."/>
            <person name="Massingham T."/>
            <person name="Moltke I."/>
            <person name="Raney B.J."/>
            <person name="Rasmussen M.D."/>
            <person name="Robinson J."/>
            <person name="Stark A."/>
            <person name="Vilella A.J."/>
            <person name="Wen J."/>
            <person name="Xie X."/>
            <person name="Zody M.C."/>
            <person name="Baldwin J."/>
            <person name="Bloom T."/>
            <person name="Chin C.W."/>
            <person name="Heiman D."/>
            <person name="Nicol R."/>
            <person name="Nusbaum C."/>
            <person name="Young S."/>
            <person name="Wilkinson J."/>
            <person name="Worley K.C."/>
            <person name="Kovar C.L."/>
            <person name="Muzny D.M."/>
            <person name="Gibbs R.A."/>
            <person name="Cree A."/>
            <person name="Dihn H.H."/>
            <person name="Fowler G."/>
            <person name="Jhangiani S."/>
            <person name="Joshi V."/>
            <person name="Lee S."/>
            <person name="Lewis L.R."/>
            <person name="Nazareth L.V."/>
            <person name="Okwuonu G."/>
            <person name="Santibanez J."/>
            <person name="Warren W.C."/>
            <person name="Mardis E.R."/>
            <person name="Weinstock G.M."/>
            <person name="Wilson R.K."/>
            <person name="Delehaunty K."/>
            <person name="Dooling D."/>
            <person name="Fronik C."/>
            <person name="Fulton L."/>
            <person name="Fulton B."/>
            <person name="Graves T."/>
            <person name="Minx P."/>
            <person name="Sodergren E."/>
            <person name="Birney E."/>
            <person name="Margulies E.H."/>
            <person name="Herrero J."/>
            <person name="Green E.D."/>
            <person name="Haussler D."/>
            <person name="Siepel A."/>
            <person name="Goldman N."/>
            <person name="Pollard K.S."/>
            <person name="Pedersen J.S."/>
            <person name="Lander E.S."/>
            <person name="Kellis M."/>
        </authorList>
    </citation>
    <scope>NUCLEOTIDE SEQUENCE [LARGE SCALE GENOMIC DNA]</scope>
    <source>
        <strain evidence="12">2N</strain>
    </source>
</reference>
<evidence type="ECO:0000256" key="9">
    <source>
        <dbReference type="SAM" id="SignalP"/>
    </source>
</evidence>
<dbReference type="AlphaFoldDB" id="A0A286X8P0"/>
<sequence length="187" mass="21466">MAWPLTGLMALPVLTIMASCSLACTLPLTYMQGNTTALSLLEQMRRTFTFSCLKHRQDFGLALLDFDGKQVQKTQALSFLHEMTTQTLILFSSQNSHAAWNQSLRRTFCDALRDQMNDLKACLTKETGLEDPSLWHEDSRNAVKKYFHGITDYLKEKSYSPCAWEVVRAEFFRSFSSSEELLRKMQD</sequence>
<dbReference type="Gene3D" id="1.20.1250.10">
    <property type="match status" value="1"/>
</dbReference>
<dbReference type="SMART" id="SM00076">
    <property type="entry name" value="IFabd"/>
    <property type="match status" value="1"/>
</dbReference>
<keyword evidence="5 9" id="KW-0732">Signal</keyword>
<keyword evidence="12" id="KW-1185">Reference proteome</keyword>
<keyword evidence="4" id="KW-0964">Secreted</keyword>
<dbReference type="KEGG" id="cpoc:100714884"/>
<dbReference type="OrthoDB" id="9833506at2759"/>
<name>A0A286X8P0_CAVPO</name>
<dbReference type="RefSeq" id="XP_013005168.1">
    <property type="nucleotide sequence ID" value="XM_013149714.3"/>
</dbReference>
<feature type="chain" id="PRO_5044572400" evidence="9">
    <location>
        <begin position="24"/>
        <end position="187"/>
    </location>
</feature>
<feature type="signal peptide" evidence="9">
    <location>
        <begin position="1"/>
        <end position="23"/>
    </location>
</feature>
<dbReference type="Bgee" id="ENSCPOG00000032169">
    <property type="expression patterns" value="Expressed in frontal cortex and 8 other cell types or tissues"/>
</dbReference>
<gene>
    <name evidence="11" type="primary">LOC100714884</name>
    <name evidence="10" type="synonym">IF1AJ1</name>
</gene>
<dbReference type="Proteomes" id="UP000005447">
    <property type="component" value="Unassembled WGS sequence"/>
</dbReference>
<reference evidence="11" key="3">
    <citation type="submission" date="2025-05" db="UniProtKB">
        <authorList>
            <consortium name="Ensembl"/>
        </authorList>
    </citation>
    <scope>IDENTIFICATION</scope>
    <source>
        <strain evidence="11">2N</strain>
    </source>
</reference>
<dbReference type="eggNOG" id="ENOG502SQAC">
    <property type="taxonomic scope" value="Eukaryota"/>
</dbReference>
<dbReference type="GeneTree" id="ENSGT01000000214430"/>
<organism evidence="11 12">
    <name type="scientific">Cavia porcellus</name>
    <name type="common">Guinea pig</name>
    <dbReference type="NCBI Taxonomy" id="10141"/>
    <lineage>
        <taxon>Eukaryota</taxon>
        <taxon>Metazoa</taxon>
        <taxon>Chordata</taxon>
        <taxon>Craniata</taxon>
        <taxon>Vertebrata</taxon>
        <taxon>Euteleostomi</taxon>
        <taxon>Mammalia</taxon>
        <taxon>Eutheria</taxon>
        <taxon>Euarchontoglires</taxon>
        <taxon>Glires</taxon>
        <taxon>Rodentia</taxon>
        <taxon>Hystricomorpha</taxon>
        <taxon>Caviidae</taxon>
        <taxon>Cavia</taxon>
    </lineage>
</organism>
<dbReference type="GO" id="GO:0005126">
    <property type="term" value="F:cytokine receptor binding"/>
    <property type="evidence" value="ECO:0007669"/>
    <property type="project" value="InterPro"/>
</dbReference>
<dbReference type="SUPFAM" id="SSF47266">
    <property type="entry name" value="4-helical cytokines"/>
    <property type="match status" value="1"/>
</dbReference>
<evidence type="ECO:0000256" key="3">
    <source>
        <dbReference type="ARBA" id="ARBA00022514"/>
    </source>
</evidence>
<dbReference type="PANTHER" id="PTHR11691">
    <property type="entry name" value="TYPE I INTERFERON"/>
    <property type="match status" value="1"/>
</dbReference>
<evidence type="ECO:0000256" key="8">
    <source>
        <dbReference type="RuleBase" id="RU000436"/>
    </source>
</evidence>
<evidence type="ECO:0000256" key="5">
    <source>
        <dbReference type="ARBA" id="ARBA00022729"/>
    </source>
</evidence>
<accession>A0A286X8P0</accession>
<reference evidence="10" key="2">
    <citation type="journal article" date="2020" name="Genomics">
        <title>Comparative genomic analysis of eutherian interferon genes.</title>
        <authorList>
            <person name="Premzl M."/>
        </authorList>
    </citation>
    <scope>NUCLEOTIDE SEQUENCE</scope>
</reference>
<dbReference type="VEuPathDB" id="HostDB:ENSCPOG00000032169"/>
<protein>
    <submittedName>
        <fullName evidence="10">Interferon 1AJ1</fullName>
    </submittedName>
</protein>
<dbReference type="OMA" id="PSLWHED"/>
<comment type="similarity">
    <text evidence="2 8">Belongs to the alpha/beta interferon family.</text>
</comment>
<dbReference type="EMBL" id="LR761042">
    <property type="protein sequence ID" value="CAB0000215.1"/>
    <property type="molecule type" value="Genomic_DNA"/>
</dbReference>
<comment type="subcellular location">
    <subcellularLocation>
        <location evidence="1">Secreted</location>
    </subcellularLocation>
</comment>
<dbReference type="EMBL" id="AAKN02059137">
    <property type="status" value="NOT_ANNOTATED_CDS"/>
    <property type="molecule type" value="Genomic_DNA"/>
</dbReference>
<evidence type="ECO:0000256" key="7">
    <source>
        <dbReference type="ARBA" id="ARBA00023157"/>
    </source>
</evidence>